<feature type="compositionally biased region" description="Low complexity" evidence="1">
    <location>
        <begin position="54"/>
        <end position="81"/>
    </location>
</feature>
<dbReference type="AlphaFoldDB" id="A0A511YY18"/>
<gene>
    <name evidence="3" type="ORF">AFE02nite_18370</name>
</gene>
<dbReference type="RefSeq" id="WP_146819514.1">
    <property type="nucleotide sequence ID" value="NZ_BJYK01000005.1"/>
</dbReference>
<dbReference type="Proteomes" id="UP000321484">
    <property type="component" value="Unassembled WGS sequence"/>
</dbReference>
<dbReference type="OrthoDB" id="2678247at2"/>
<organism evidence="3 4">
    <name type="scientific">Actinotalea fermentans</name>
    <dbReference type="NCBI Taxonomy" id="43671"/>
    <lineage>
        <taxon>Bacteria</taxon>
        <taxon>Bacillati</taxon>
        <taxon>Actinomycetota</taxon>
        <taxon>Actinomycetes</taxon>
        <taxon>Micrococcales</taxon>
        <taxon>Cellulomonadaceae</taxon>
        <taxon>Actinotalea</taxon>
    </lineage>
</organism>
<keyword evidence="4" id="KW-1185">Reference proteome</keyword>
<keyword evidence="2" id="KW-1133">Transmembrane helix</keyword>
<sequence length="278" mass="29062">MRRSDQLPWVILGVLGVVLTALVTILAMRGCRGSPDDADATDDVGAVDAAATDAGATTATRSATSAVSPGSTDAPGPAGAADDTEGDEGAAADAGDVPADEGGPGEEGAAAGAGDVPTETLPLWDPGERPDSVSSDVPMAGEDLVEGDYFVQVTGFHPIERFVSFDVQQLLLGEAAVQYLLVHDPTAEIPPPNGYVLVNESDAIRSLDLADDARLWDWCYDGGALSYAERTFDEWVDAFFDGWSQECSAGADLGHGAYLFWLQVREGEVQRVIGQYLP</sequence>
<evidence type="ECO:0000256" key="2">
    <source>
        <dbReference type="SAM" id="Phobius"/>
    </source>
</evidence>
<proteinExistence type="predicted"/>
<feature type="region of interest" description="Disordered" evidence="1">
    <location>
        <begin position="54"/>
        <end position="139"/>
    </location>
</feature>
<keyword evidence="2" id="KW-0812">Transmembrane</keyword>
<keyword evidence="2" id="KW-0472">Membrane</keyword>
<comment type="caution">
    <text evidence="3">The sequence shown here is derived from an EMBL/GenBank/DDBJ whole genome shotgun (WGS) entry which is preliminary data.</text>
</comment>
<protein>
    <submittedName>
        <fullName evidence="3">Uncharacterized protein</fullName>
    </submittedName>
</protein>
<evidence type="ECO:0000313" key="4">
    <source>
        <dbReference type="Proteomes" id="UP000321484"/>
    </source>
</evidence>
<name>A0A511YY18_9CELL</name>
<feature type="transmembrane region" description="Helical" evidence="2">
    <location>
        <begin position="7"/>
        <end position="28"/>
    </location>
</feature>
<accession>A0A511YY18</accession>
<evidence type="ECO:0000313" key="3">
    <source>
        <dbReference type="EMBL" id="GEN80103.1"/>
    </source>
</evidence>
<dbReference type="EMBL" id="BJYK01000005">
    <property type="protein sequence ID" value="GEN80103.1"/>
    <property type="molecule type" value="Genomic_DNA"/>
</dbReference>
<evidence type="ECO:0000256" key="1">
    <source>
        <dbReference type="SAM" id="MobiDB-lite"/>
    </source>
</evidence>
<feature type="compositionally biased region" description="Low complexity" evidence="1">
    <location>
        <begin position="91"/>
        <end position="117"/>
    </location>
</feature>
<reference evidence="3 4" key="1">
    <citation type="submission" date="2019-07" db="EMBL/GenBank/DDBJ databases">
        <title>Whole genome shotgun sequence of Actinotalea fermentans NBRC 105374.</title>
        <authorList>
            <person name="Hosoyama A."/>
            <person name="Uohara A."/>
            <person name="Ohji S."/>
            <person name="Ichikawa N."/>
        </authorList>
    </citation>
    <scope>NUCLEOTIDE SEQUENCE [LARGE SCALE GENOMIC DNA]</scope>
    <source>
        <strain evidence="3 4">NBRC 105374</strain>
    </source>
</reference>